<accession>A0ABS6BXB4</accession>
<evidence type="ECO:0000313" key="1">
    <source>
        <dbReference type="EMBL" id="MBU3161248.1"/>
    </source>
</evidence>
<reference evidence="1 2" key="1">
    <citation type="submission" date="2021-06" db="EMBL/GenBank/DDBJ databases">
        <title>Clostridia strains as spoilage organisms.</title>
        <authorList>
            <person name="Wambui J."/>
            <person name="Stephan R."/>
            <person name="Stevens M.J.A."/>
        </authorList>
    </citation>
    <scope>NUCLEOTIDE SEQUENCE [LARGE SCALE GENOMIC DNA]</scope>
    <source>
        <strain evidence="1 2">DSM 14204</strain>
    </source>
</reference>
<evidence type="ECO:0000313" key="2">
    <source>
        <dbReference type="Proteomes" id="UP000776252"/>
    </source>
</evidence>
<sequence>MRIETNSSTRIYKDKLSFENLNNLSNILYVGNEAKIKAYSILVYNHEKGLSQSIHLTIKNMFNLNTYYTNYAVCEAKWNKSSNVELNKM</sequence>
<name>A0ABS6BXB4_9CLOT</name>
<dbReference type="RefSeq" id="WP_216151024.1">
    <property type="nucleotide sequence ID" value="NZ_JAHLDV010000053.1"/>
</dbReference>
<comment type="caution">
    <text evidence="1">The sequence shown here is derived from an EMBL/GenBank/DDBJ whole genome shotgun (WGS) entry which is preliminary data.</text>
</comment>
<dbReference type="EMBL" id="JAHLDV010000053">
    <property type="protein sequence ID" value="MBU3161248.1"/>
    <property type="molecule type" value="Genomic_DNA"/>
</dbReference>
<dbReference type="Proteomes" id="UP000776252">
    <property type="component" value="Unassembled WGS sequence"/>
</dbReference>
<proteinExistence type="predicted"/>
<protein>
    <submittedName>
        <fullName evidence="1">Uncharacterized protein</fullName>
    </submittedName>
</protein>
<feature type="non-terminal residue" evidence="1">
    <location>
        <position position="89"/>
    </location>
</feature>
<keyword evidence="2" id="KW-1185">Reference proteome</keyword>
<organism evidence="1 2">
    <name type="scientific">Clostridium frigoris</name>
    <dbReference type="NCBI Taxonomy" id="205327"/>
    <lineage>
        <taxon>Bacteria</taxon>
        <taxon>Bacillati</taxon>
        <taxon>Bacillota</taxon>
        <taxon>Clostridia</taxon>
        <taxon>Eubacteriales</taxon>
        <taxon>Clostridiaceae</taxon>
        <taxon>Clostridium</taxon>
    </lineage>
</organism>
<gene>
    <name evidence="1" type="ORF">KPL37_16135</name>
</gene>